<dbReference type="GO" id="GO:0005737">
    <property type="term" value="C:cytoplasm"/>
    <property type="evidence" value="ECO:0000318"/>
    <property type="project" value="GO_Central"/>
</dbReference>
<dbReference type="GO" id="GO:0003729">
    <property type="term" value="F:mRNA binding"/>
    <property type="evidence" value="ECO:0000318"/>
    <property type="project" value="GO_Central"/>
</dbReference>
<gene>
    <name evidence="3" type="ORF">MONBRDRAFT_23803</name>
</gene>
<protein>
    <submittedName>
        <fullName evidence="3">Uncharacterized protein</fullName>
    </submittedName>
</protein>
<dbReference type="AlphaFoldDB" id="A9UUV9"/>
<sequence>MVSNRSCLRVVALILGLAMAVVAQQTARLDNGYDPNPNPQGWRGKEVVWQQAWVRGLKTAQVLSKTRDVTGSLPGEPRKRGAPRGSLQPRHEEKRRDSTRKDELFDASGRGNRHSKTERPDARASYARDRSERRNDRSAGADYARDRSKRRNDRSAAGADYARDRSKRRNDRSAAGADYARDRSERRNDRSAAGADYARDRSERRDKPDRRIHRDAVENTANYWNAAFKQFGDQYKNLSAWDRGEAHRRATEDLNELLSKFNRRKEVKLNIGVYNHLLRAYGIVGDAATAVEMFKLLVQRSTPVDTYSLSAAYLAVQRSLAPLRHLSQSELSTYFDGSERPERPRHTATAAATPTQAPTDLHVLLEQLQSCHDLSLEKDLPRNKFTYNALLQALLSCRAHGGMVQVFNDMTSEHGRWAAESRPDAVTYSLMLRAFLETGERARAQQLLKIAKLECGHDLGLHRLVVLDAARDQLLKSGSASAQQHAFGVLGVLCEELRQRAHAVHRAERLPLARAVSQLLHNRAERDTAAFIQQFELFSSSILKNPNLDLDLSWHRQFVYRLLRDGARLKTATLPFPALLQSLRRSCAKLHQHRGAPALDSLFERVKADPKVLTSVHHDEWAQNPWEVAKTLDDPLQSLHALARQKTHVRSREWSPAIRQACRRYAHSEEVDAGSLQPVLNYLEACPPEMPKRLMEDVCSYINWAMHFRPNAMFLERVGQIVGPLRGSEVGMVNSADAPREWRQHRIQVESRDTDEVQVATVPVHNHLLQRQTSKLAPYKLWAQAERQASARFHFKRNNEWRSALGMAMLNIQRARADDCGGRS</sequence>
<dbReference type="PANTHER" id="PTHR47938">
    <property type="entry name" value="RESPIRATORY COMPLEX I CHAPERONE (CIA84), PUTATIVE (AFU_ORTHOLOGUE AFUA_2G06020)-RELATED"/>
    <property type="match status" value="1"/>
</dbReference>
<feature type="compositionally biased region" description="Basic and acidic residues" evidence="1">
    <location>
        <begin position="179"/>
        <end position="190"/>
    </location>
</feature>
<keyword evidence="4" id="KW-1185">Reference proteome</keyword>
<dbReference type="Proteomes" id="UP000001357">
    <property type="component" value="Unassembled WGS sequence"/>
</dbReference>
<proteinExistence type="predicted"/>
<organism evidence="3 4">
    <name type="scientific">Monosiga brevicollis</name>
    <name type="common">Choanoflagellate</name>
    <dbReference type="NCBI Taxonomy" id="81824"/>
    <lineage>
        <taxon>Eukaryota</taxon>
        <taxon>Choanoflagellata</taxon>
        <taxon>Craspedida</taxon>
        <taxon>Salpingoecidae</taxon>
        <taxon>Monosiga</taxon>
    </lineage>
</organism>
<dbReference type="RefSeq" id="XP_001744083.1">
    <property type="nucleotide sequence ID" value="XM_001744031.1"/>
</dbReference>
<dbReference type="GeneID" id="5889334"/>
<feature type="compositionally biased region" description="Basic and acidic residues" evidence="1">
    <location>
        <begin position="89"/>
        <end position="104"/>
    </location>
</feature>
<evidence type="ECO:0000256" key="1">
    <source>
        <dbReference type="SAM" id="MobiDB-lite"/>
    </source>
</evidence>
<dbReference type="Gene3D" id="1.25.40.10">
    <property type="entry name" value="Tetratricopeptide repeat domain"/>
    <property type="match status" value="1"/>
</dbReference>
<feature type="compositionally biased region" description="Basic and acidic residues" evidence="1">
    <location>
        <begin position="197"/>
        <end position="214"/>
    </location>
</feature>
<keyword evidence="2" id="KW-0732">Signal</keyword>
<dbReference type="InterPro" id="IPR002885">
    <property type="entry name" value="PPR_rpt"/>
</dbReference>
<dbReference type="Pfam" id="PF01535">
    <property type="entry name" value="PPR"/>
    <property type="match status" value="1"/>
</dbReference>
<evidence type="ECO:0000256" key="2">
    <source>
        <dbReference type="SAM" id="SignalP"/>
    </source>
</evidence>
<evidence type="ECO:0000313" key="4">
    <source>
        <dbReference type="Proteomes" id="UP000001357"/>
    </source>
</evidence>
<dbReference type="InParanoid" id="A9UUV9"/>
<feature type="compositionally biased region" description="Basic and acidic residues" evidence="1">
    <location>
        <begin position="115"/>
        <end position="146"/>
    </location>
</feature>
<dbReference type="Pfam" id="PF13812">
    <property type="entry name" value="PPR_3"/>
    <property type="match status" value="1"/>
</dbReference>
<dbReference type="EMBL" id="CH991546">
    <property type="protein sequence ID" value="EDQ90786.1"/>
    <property type="molecule type" value="Genomic_DNA"/>
</dbReference>
<name>A9UUV9_MONBE</name>
<dbReference type="GO" id="GO:0006397">
    <property type="term" value="P:mRNA processing"/>
    <property type="evidence" value="ECO:0000318"/>
    <property type="project" value="GO_Central"/>
</dbReference>
<feature type="signal peptide" evidence="2">
    <location>
        <begin position="1"/>
        <end position="23"/>
    </location>
</feature>
<dbReference type="PANTHER" id="PTHR47938:SF35">
    <property type="entry name" value="PENTATRICOPEPTIDE REPEAT-CONTAINING PROTEIN 4, MITOCHONDRIAL-RELATED"/>
    <property type="match status" value="1"/>
</dbReference>
<dbReference type="KEGG" id="mbr:MONBRDRAFT_23803"/>
<accession>A9UUV9</accession>
<reference evidence="3 4" key="1">
    <citation type="journal article" date="2008" name="Nature">
        <title>The genome of the choanoflagellate Monosiga brevicollis and the origin of metazoans.</title>
        <authorList>
            <consortium name="JGI Sequencing"/>
            <person name="King N."/>
            <person name="Westbrook M.J."/>
            <person name="Young S.L."/>
            <person name="Kuo A."/>
            <person name="Abedin M."/>
            <person name="Chapman J."/>
            <person name="Fairclough S."/>
            <person name="Hellsten U."/>
            <person name="Isogai Y."/>
            <person name="Letunic I."/>
            <person name="Marr M."/>
            <person name="Pincus D."/>
            <person name="Putnam N."/>
            <person name="Rokas A."/>
            <person name="Wright K.J."/>
            <person name="Zuzow R."/>
            <person name="Dirks W."/>
            <person name="Good M."/>
            <person name="Goodstein D."/>
            <person name="Lemons D."/>
            <person name="Li W."/>
            <person name="Lyons J.B."/>
            <person name="Morris A."/>
            <person name="Nichols S."/>
            <person name="Richter D.J."/>
            <person name="Salamov A."/>
            <person name="Bork P."/>
            <person name="Lim W.A."/>
            <person name="Manning G."/>
            <person name="Miller W.T."/>
            <person name="McGinnis W."/>
            <person name="Shapiro H."/>
            <person name="Tjian R."/>
            <person name="Grigoriev I.V."/>
            <person name="Rokhsar D."/>
        </authorList>
    </citation>
    <scope>NUCLEOTIDE SEQUENCE [LARGE SCALE GENOMIC DNA]</scope>
    <source>
        <strain evidence="4">MX1 / ATCC 50154</strain>
    </source>
</reference>
<feature type="region of interest" description="Disordered" evidence="1">
    <location>
        <begin position="65"/>
        <end position="214"/>
    </location>
</feature>
<feature type="chain" id="PRO_5002742455" evidence="2">
    <location>
        <begin position="24"/>
        <end position="824"/>
    </location>
</feature>
<dbReference type="InterPro" id="IPR011990">
    <property type="entry name" value="TPR-like_helical_dom_sf"/>
</dbReference>
<feature type="region of interest" description="Disordered" evidence="1">
    <location>
        <begin position="334"/>
        <end position="353"/>
    </location>
</feature>
<evidence type="ECO:0000313" key="3">
    <source>
        <dbReference type="EMBL" id="EDQ90786.1"/>
    </source>
</evidence>